<gene>
    <name evidence="12" type="ORF">DC094_06555</name>
</gene>
<dbReference type="PROSITE" id="PS50893">
    <property type="entry name" value="ABC_TRANSPORTER_2"/>
    <property type="match status" value="1"/>
</dbReference>
<keyword evidence="3" id="KW-0997">Cell inner membrane</keyword>
<protein>
    <submittedName>
        <fullName evidence="12">Zinc ABC transporter ATP-binding protein ZnuC</fullName>
    </submittedName>
</protein>
<dbReference type="GO" id="GO:0005524">
    <property type="term" value="F:ATP binding"/>
    <property type="evidence" value="ECO:0007669"/>
    <property type="project" value="UniProtKB-KW"/>
</dbReference>
<dbReference type="Proteomes" id="UP000244906">
    <property type="component" value="Unassembled WGS sequence"/>
</dbReference>
<dbReference type="InterPro" id="IPR003593">
    <property type="entry name" value="AAA+_ATPase"/>
</dbReference>
<evidence type="ECO:0000259" key="11">
    <source>
        <dbReference type="PROSITE" id="PS50893"/>
    </source>
</evidence>
<comment type="caution">
    <text evidence="12">The sequence shown here is derived from an EMBL/GenBank/DDBJ whole genome shotgun (WGS) entry which is preliminary data.</text>
</comment>
<evidence type="ECO:0000313" key="12">
    <source>
        <dbReference type="EMBL" id="PVZ70674.1"/>
    </source>
</evidence>
<evidence type="ECO:0000256" key="1">
    <source>
        <dbReference type="ARBA" id="ARBA00022448"/>
    </source>
</evidence>
<dbReference type="Gene3D" id="3.40.50.300">
    <property type="entry name" value="P-loop containing nucleotide triphosphate hydrolases"/>
    <property type="match status" value="1"/>
</dbReference>
<keyword evidence="4" id="KW-0547">Nucleotide-binding</keyword>
<dbReference type="GO" id="GO:0006829">
    <property type="term" value="P:zinc ion transport"/>
    <property type="evidence" value="ECO:0007669"/>
    <property type="project" value="UniProtKB-KW"/>
</dbReference>
<dbReference type="GO" id="GO:0016887">
    <property type="term" value="F:ATP hydrolysis activity"/>
    <property type="evidence" value="ECO:0007669"/>
    <property type="project" value="InterPro"/>
</dbReference>
<keyword evidence="2" id="KW-1003">Cell membrane</keyword>
<evidence type="ECO:0000313" key="13">
    <source>
        <dbReference type="Proteomes" id="UP000244906"/>
    </source>
</evidence>
<evidence type="ECO:0000256" key="10">
    <source>
        <dbReference type="ARBA" id="ARBA00023136"/>
    </source>
</evidence>
<keyword evidence="8" id="KW-1278">Translocase</keyword>
<organism evidence="12 13">
    <name type="scientific">Pelagibaculum spongiae</name>
    <dbReference type="NCBI Taxonomy" id="2080658"/>
    <lineage>
        <taxon>Bacteria</taxon>
        <taxon>Pseudomonadati</taxon>
        <taxon>Pseudomonadota</taxon>
        <taxon>Gammaproteobacteria</taxon>
        <taxon>Oceanospirillales</taxon>
        <taxon>Pelagibaculum</taxon>
    </lineage>
</organism>
<dbReference type="PANTHER" id="PTHR42734:SF9">
    <property type="entry name" value="ZINC IMPORT ATP-BINDING PROTEIN ZNUC"/>
    <property type="match status" value="1"/>
</dbReference>
<reference evidence="12 13" key="1">
    <citation type="submission" date="2018-04" db="EMBL/GenBank/DDBJ databases">
        <title>Thalassorhabdus spongiae gen. nov., sp. nov., isolated from a marine sponge in South-West Iceland.</title>
        <authorList>
            <person name="Knobloch S."/>
            <person name="Daussin A."/>
            <person name="Johannsson R."/>
            <person name="Marteinsson V.T."/>
        </authorList>
    </citation>
    <scope>NUCLEOTIDE SEQUENCE [LARGE SCALE GENOMIC DNA]</scope>
    <source>
        <strain evidence="12 13">Hp12</strain>
    </source>
</reference>
<keyword evidence="10" id="KW-0472">Membrane</keyword>
<evidence type="ECO:0000256" key="6">
    <source>
        <dbReference type="ARBA" id="ARBA00022840"/>
    </source>
</evidence>
<dbReference type="InterPro" id="IPR017871">
    <property type="entry name" value="ABC_transporter-like_CS"/>
</dbReference>
<dbReference type="InterPro" id="IPR050153">
    <property type="entry name" value="Metal_Ion_Import_ABC"/>
</dbReference>
<evidence type="ECO:0000256" key="4">
    <source>
        <dbReference type="ARBA" id="ARBA00022741"/>
    </source>
</evidence>
<dbReference type="PROSITE" id="PS00211">
    <property type="entry name" value="ABC_TRANSPORTER_1"/>
    <property type="match status" value="1"/>
</dbReference>
<evidence type="ECO:0000256" key="7">
    <source>
        <dbReference type="ARBA" id="ARBA00022906"/>
    </source>
</evidence>
<evidence type="ECO:0000256" key="8">
    <source>
        <dbReference type="ARBA" id="ARBA00022967"/>
    </source>
</evidence>
<dbReference type="Pfam" id="PF00005">
    <property type="entry name" value="ABC_tran"/>
    <property type="match status" value="1"/>
</dbReference>
<keyword evidence="5" id="KW-0862">Zinc</keyword>
<name>A0A2V1H0E6_9GAMM</name>
<keyword evidence="7" id="KW-0864">Zinc transport</keyword>
<dbReference type="EMBL" id="QDDL01000002">
    <property type="protein sequence ID" value="PVZ70674.1"/>
    <property type="molecule type" value="Genomic_DNA"/>
</dbReference>
<evidence type="ECO:0000256" key="9">
    <source>
        <dbReference type="ARBA" id="ARBA00023065"/>
    </source>
</evidence>
<dbReference type="NCBIfam" id="NF007090">
    <property type="entry name" value="PRK09544.1"/>
    <property type="match status" value="1"/>
</dbReference>
<dbReference type="InterPro" id="IPR003439">
    <property type="entry name" value="ABC_transporter-like_ATP-bd"/>
</dbReference>
<sequence length="249" mass="27797">MKAENICFVRNQRHILKDISLEVTAGKIVVVIGPNGAGKSTLLKLLLGLEREDSGQIKRKRKLRIGYMPQKLQVNPALPLSVERFLRLACKQISQQEIEQALQQVGMLRLLQRSVHVLSGGEWQRVLLARAILRKPDLLVLDEPAQGVDITGQAELYRLIGQLRDQLNCGVLMVSHDLHLVMSGTDQVLCLNQHICCSGHPEMVSQHPEYLRLFSPTEAEALAVYTHHHNHTHGCDGEVVGGGDEQCKH</sequence>
<dbReference type="InterPro" id="IPR027417">
    <property type="entry name" value="P-loop_NTPase"/>
</dbReference>
<dbReference type="GO" id="GO:0010043">
    <property type="term" value="P:response to zinc ion"/>
    <property type="evidence" value="ECO:0007669"/>
    <property type="project" value="TreeGrafter"/>
</dbReference>
<dbReference type="AlphaFoldDB" id="A0A2V1H0E6"/>
<dbReference type="PANTHER" id="PTHR42734">
    <property type="entry name" value="METAL TRANSPORT SYSTEM ATP-BINDING PROTEIN TM_0124-RELATED"/>
    <property type="match status" value="1"/>
</dbReference>
<keyword evidence="13" id="KW-1185">Reference proteome</keyword>
<keyword evidence="9" id="KW-0406">Ion transport</keyword>
<evidence type="ECO:0000256" key="5">
    <source>
        <dbReference type="ARBA" id="ARBA00022833"/>
    </source>
</evidence>
<accession>A0A2V1H0E6</accession>
<proteinExistence type="predicted"/>
<dbReference type="FunFam" id="3.40.50.300:FF:000392">
    <property type="entry name" value="Zinc import ATP-binding protein ZnuC"/>
    <property type="match status" value="1"/>
</dbReference>
<dbReference type="SMART" id="SM00382">
    <property type="entry name" value="AAA"/>
    <property type="match status" value="1"/>
</dbReference>
<dbReference type="SUPFAM" id="SSF52540">
    <property type="entry name" value="P-loop containing nucleoside triphosphate hydrolases"/>
    <property type="match status" value="1"/>
</dbReference>
<evidence type="ECO:0000256" key="3">
    <source>
        <dbReference type="ARBA" id="ARBA00022519"/>
    </source>
</evidence>
<keyword evidence="1" id="KW-0813">Transport</keyword>
<keyword evidence="6 12" id="KW-0067">ATP-binding</keyword>
<dbReference type="OrthoDB" id="9780942at2"/>
<feature type="domain" description="ABC transporter" evidence="11">
    <location>
        <begin position="1"/>
        <end position="217"/>
    </location>
</feature>
<evidence type="ECO:0000256" key="2">
    <source>
        <dbReference type="ARBA" id="ARBA00022475"/>
    </source>
</evidence>